<evidence type="ECO:0000256" key="1">
    <source>
        <dbReference type="SAM" id="MobiDB-lite"/>
    </source>
</evidence>
<organism evidence="4 5">
    <name type="scientific">Pseudomonas syringae pv. philadelphi</name>
    <dbReference type="NCBI Taxonomy" id="251706"/>
    <lineage>
        <taxon>Bacteria</taxon>
        <taxon>Pseudomonadati</taxon>
        <taxon>Pseudomonadota</taxon>
        <taxon>Gammaproteobacteria</taxon>
        <taxon>Pseudomonadales</taxon>
        <taxon>Pseudomonadaceae</taxon>
        <taxon>Pseudomonas</taxon>
    </lineage>
</organism>
<dbReference type="GO" id="GO:0004519">
    <property type="term" value="F:endonuclease activity"/>
    <property type="evidence" value="ECO:0007669"/>
    <property type="project" value="InterPro"/>
</dbReference>
<evidence type="ECO:0000259" key="2">
    <source>
        <dbReference type="Pfam" id="PF05876"/>
    </source>
</evidence>
<evidence type="ECO:0000313" key="5">
    <source>
        <dbReference type="Proteomes" id="UP000279372"/>
    </source>
</evidence>
<dbReference type="Gene3D" id="3.40.50.300">
    <property type="entry name" value="P-loop containing nucleotide triphosphate hydrolases"/>
    <property type="match status" value="1"/>
</dbReference>
<dbReference type="SUPFAM" id="SSF52540">
    <property type="entry name" value="P-loop containing nucleoside triphosphate hydrolases"/>
    <property type="match status" value="1"/>
</dbReference>
<protein>
    <recommendedName>
        <fullName evidence="6">Terminase large subunit</fullName>
    </recommendedName>
</protein>
<dbReference type="InterPro" id="IPR027417">
    <property type="entry name" value="P-loop_NTPase"/>
</dbReference>
<dbReference type="Pfam" id="PF20454">
    <property type="entry name" value="GpA_nuclease"/>
    <property type="match status" value="1"/>
</dbReference>
<dbReference type="Proteomes" id="UP000279372">
    <property type="component" value="Unassembled WGS sequence"/>
</dbReference>
<dbReference type="GO" id="GO:0016887">
    <property type="term" value="F:ATP hydrolysis activity"/>
    <property type="evidence" value="ECO:0007669"/>
    <property type="project" value="InterPro"/>
</dbReference>
<sequence>MIKSIHYVSTLVQAPPPRTSDEWARDKRVMPPSSPRPGPFNPDVNPYMRPVAWAFAQPCFDRVTFITATQMGKSVTMENIIGHRLDEDPTPIMYIAPTAPLLKDAVVPKFDDMIAECESLTAKLDARRSTTFVKWIAGTKLRFVWAGSPSGLSADSAGLIMVDEVDRIVNTGEGSTVSLVERRGDAYDGSKIGYTATPTHGRVSKRKHEVSGLEHWTVVSVKALGSAVWRLWQSGTRHEWAVPCPECGEYFIPWSGLLWWPGKGTENECTPDEAQRGARLTCGASGCQIESKWRPWMNERGRAVAPGQLITRDGEVTGVAETAGSTHFTFAASGLCSFSSKKTYGALAKDLLAAIQGGDPADMLAVYNTGFGECYALSGDVPTWEQVRAMCWGYSAGQLLLEPLKIYCTVDVQKRRLVYVIRAWYAGMGSMLLEQGDLWGNTDQDGVWDQLSELIDTEYGGHSINMTGIDIGYRDDQVYKFINDHKNRSIALRGRERLDKPFRKEMVEVDRKGKTRKRGDARWAFDSPFAKRWVHSRFGREDTRTGWWLLHQQVTDIYCKEIVGEEWRESEGKFHQVGENHSLDCEAMQYIMALRDKLQRRKVGALTRVELGLAVKAGPLQESVEQDLQDDSEQEVTPVPAPVSAPKTQEPLESERPVSRQRRSDAPPAKARSRFKIIKKPTR</sequence>
<feature type="compositionally biased region" description="Acidic residues" evidence="1">
    <location>
        <begin position="624"/>
        <end position="634"/>
    </location>
</feature>
<dbReference type="Pfam" id="PF05876">
    <property type="entry name" value="GpA_ATPase"/>
    <property type="match status" value="1"/>
</dbReference>
<feature type="region of interest" description="Disordered" evidence="1">
    <location>
        <begin position="622"/>
        <end position="683"/>
    </location>
</feature>
<accession>A0A3M3YBJ0</accession>
<reference evidence="4 5" key="1">
    <citation type="submission" date="2018-08" db="EMBL/GenBank/DDBJ databases">
        <title>Recombination of ecologically and evolutionarily significant loci maintains genetic cohesion in the Pseudomonas syringae species complex.</title>
        <authorList>
            <person name="Dillon M."/>
            <person name="Thakur S."/>
            <person name="Almeida R.N.D."/>
            <person name="Weir B.S."/>
            <person name="Guttman D.S."/>
        </authorList>
    </citation>
    <scope>NUCLEOTIDE SEQUENCE [LARGE SCALE GENOMIC DNA]</scope>
    <source>
        <strain evidence="4 5">ICMP 8902</strain>
    </source>
</reference>
<dbReference type="InterPro" id="IPR046454">
    <property type="entry name" value="GpA_endonuclease"/>
</dbReference>
<dbReference type="EMBL" id="RBQB01000355">
    <property type="protein sequence ID" value="RMO79780.1"/>
    <property type="molecule type" value="Genomic_DNA"/>
</dbReference>
<feature type="compositionally biased region" description="Basic and acidic residues" evidence="1">
    <location>
        <begin position="19"/>
        <end position="29"/>
    </location>
</feature>
<proteinExistence type="predicted"/>
<gene>
    <name evidence="4" type="ORF">ALQ33_200207</name>
</gene>
<feature type="compositionally biased region" description="Basic residues" evidence="1">
    <location>
        <begin position="671"/>
        <end position="683"/>
    </location>
</feature>
<feature type="domain" description="Terminase large subunit GpA endonuclease" evidence="3">
    <location>
        <begin position="334"/>
        <end position="598"/>
    </location>
</feature>
<feature type="compositionally biased region" description="Basic and acidic residues" evidence="1">
    <location>
        <begin position="653"/>
        <end position="665"/>
    </location>
</feature>
<evidence type="ECO:0000259" key="3">
    <source>
        <dbReference type="Pfam" id="PF20454"/>
    </source>
</evidence>
<name>A0A3M3YBJ0_9PSED</name>
<feature type="region of interest" description="Disordered" evidence="1">
    <location>
        <begin position="14"/>
        <end position="41"/>
    </location>
</feature>
<dbReference type="AlphaFoldDB" id="A0A3M3YBJ0"/>
<feature type="domain" description="Phage terminase large subunit GpA ATPase" evidence="2">
    <location>
        <begin position="35"/>
        <end position="302"/>
    </location>
</feature>
<evidence type="ECO:0000313" key="4">
    <source>
        <dbReference type="EMBL" id="RMO79780.1"/>
    </source>
</evidence>
<evidence type="ECO:0008006" key="6">
    <source>
        <dbReference type="Google" id="ProtNLM"/>
    </source>
</evidence>
<dbReference type="InterPro" id="IPR046453">
    <property type="entry name" value="GpA_ATPase"/>
</dbReference>
<comment type="caution">
    <text evidence="4">The sequence shown here is derived from an EMBL/GenBank/DDBJ whole genome shotgun (WGS) entry which is preliminary data.</text>
</comment>